<dbReference type="InterPro" id="IPR036866">
    <property type="entry name" value="RibonucZ/Hydroxyglut_hydro"/>
</dbReference>
<dbReference type="AlphaFoldDB" id="A0A5A8CUG3"/>
<accession>A0A5A8CUG3</accession>
<proteinExistence type="predicted"/>
<dbReference type="EMBL" id="VLTO01000001">
    <property type="protein sequence ID" value="KAA0178496.1"/>
    <property type="molecule type" value="Genomic_DNA"/>
</dbReference>
<dbReference type="SUPFAM" id="SSF56281">
    <property type="entry name" value="Metallo-hydrolase/oxidoreductase"/>
    <property type="match status" value="1"/>
</dbReference>
<evidence type="ECO:0000313" key="3">
    <source>
        <dbReference type="EMBL" id="KAA0153077.1"/>
    </source>
</evidence>
<dbReference type="Proteomes" id="UP000325113">
    <property type="component" value="Unassembled WGS sequence"/>
</dbReference>
<dbReference type="Pfam" id="PF00753">
    <property type="entry name" value="Lactamase_B"/>
    <property type="match status" value="1"/>
</dbReference>
<dbReference type="InterPro" id="IPR051682">
    <property type="entry name" value="Mito_Persulfide_Diox"/>
</dbReference>
<protein>
    <recommendedName>
        <fullName evidence="2">Metallo-beta-lactamase domain-containing protein</fullName>
    </recommendedName>
</protein>
<evidence type="ECO:0000313" key="9">
    <source>
        <dbReference type="Proteomes" id="UP000324907"/>
    </source>
</evidence>
<organism evidence="4 8">
    <name type="scientific">Cafeteria roenbergensis</name>
    <name type="common">Marine flagellate</name>
    <dbReference type="NCBI Taxonomy" id="33653"/>
    <lineage>
        <taxon>Eukaryota</taxon>
        <taxon>Sar</taxon>
        <taxon>Stramenopiles</taxon>
        <taxon>Bigyra</taxon>
        <taxon>Opalozoa</taxon>
        <taxon>Bicosoecida</taxon>
        <taxon>Cafeteriaceae</taxon>
        <taxon>Cafeteria</taxon>
    </lineage>
</organism>
<dbReference type="GO" id="GO:0070813">
    <property type="term" value="P:hydrogen sulfide metabolic process"/>
    <property type="evidence" value="ECO:0007669"/>
    <property type="project" value="TreeGrafter"/>
</dbReference>
<comment type="caution">
    <text evidence="4">The sequence shown here is derived from an EMBL/GenBank/DDBJ whole genome shotgun (WGS) entry which is preliminary data.</text>
</comment>
<dbReference type="PANTHER" id="PTHR43084">
    <property type="entry name" value="PERSULFIDE DIOXYGENASE ETHE1"/>
    <property type="match status" value="1"/>
</dbReference>
<dbReference type="Proteomes" id="UP000322899">
    <property type="component" value="Unassembled WGS sequence"/>
</dbReference>
<dbReference type="GO" id="GO:0046872">
    <property type="term" value="F:metal ion binding"/>
    <property type="evidence" value="ECO:0007669"/>
    <property type="project" value="UniProtKB-KW"/>
</dbReference>
<evidence type="ECO:0000256" key="1">
    <source>
        <dbReference type="ARBA" id="ARBA00022723"/>
    </source>
</evidence>
<name>A0A5A8CUG3_CAFRO</name>
<dbReference type="SMART" id="SM00849">
    <property type="entry name" value="Lactamase_B"/>
    <property type="match status" value="1"/>
</dbReference>
<evidence type="ECO:0000313" key="4">
    <source>
        <dbReference type="EMBL" id="KAA0156064.1"/>
    </source>
</evidence>
<dbReference type="EMBL" id="VLTL01000054">
    <property type="protein sequence ID" value="KAA0164590.1"/>
    <property type="molecule type" value="Genomic_DNA"/>
</dbReference>
<gene>
    <name evidence="6" type="ORF">FNF27_00345</name>
    <name evidence="5" type="ORF">FNF28_03749</name>
    <name evidence="4" type="ORF">FNF29_01480</name>
    <name evidence="3" type="ORF">FNF31_06540</name>
</gene>
<dbReference type="InterPro" id="IPR044528">
    <property type="entry name" value="POD-like_MBL-fold"/>
</dbReference>
<dbReference type="Gene3D" id="3.60.15.10">
    <property type="entry name" value="Ribonuclease Z/Hydroxyacylglutathione hydrolase-like"/>
    <property type="match status" value="1"/>
</dbReference>
<dbReference type="Proteomes" id="UP000323011">
    <property type="component" value="Unassembled WGS sequence"/>
</dbReference>
<evidence type="ECO:0000259" key="2">
    <source>
        <dbReference type="SMART" id="SM00849"/>
    </source>
</evidence>
<evidence type="ECO:0000313" key="5">
    <source>
        <dbReference type="EMBL" id="KAA0164590.1"/>
    </source>
</evidence>
<evidence type="ECO:0000313" key="7">
    <source>
        <dbReference type="Proteomes" id="UP000322899"/>
    </source>
</evidence>
<dbReference type="EMBL" id="VLTM01000102">
    <property type="protein sequence ID" value="KAA0153077.1"/>
    <property type="molecule type" value="Genomic_DNA"/>
</dbReference>
<dbReference type="OrthoDB" id="17458at2759"/>
<evidence type="ECO:0000313" key="10">
    <source>
        <dbReference type="Proteomes" id="UP000325113"/>
    </source>
</evidence>
<dbReference type="Proteomes" id="UP000324907">
    <property type="component" value="Unassembled WGS sequence"/>
</dbReference>
<keyword evidence="8" id="KW-1185">Reference proteome</keyword>
<dbReference type="OMA" id="VMDIDYA"/>
<dbReference type="InterPro" id="IPR001279">
    <property type="entry name" value="Metallo-B-lactamas"/>
</dbReference>
<reference evidence="7 8" key="1">
    <citation type="submission" date="2019-07" db="EMBL/GenBank/DDBJ databases">
        <title>Genomes of Cafeteria roenbergensis.</title>
        <authorList>
            <person name="Fischer M.G."/>
            <person name="Hackl T."/>
            <person name="Roman M."/>
        </authorList>
    </citation>
    <scope>NUCLEOTIDE SEQUENCE [LARGE SCALE GENOMIC DNA]</scope>
    <source>
        <strain evidence="4 8">BVI</strain>
        <strain evidence="3 10">Cflag</strain>
        <strain evidence="6 7">E4-10P</strain>
        <strain evidence="5 9">RCC970-E3</strain>
    </source>
</reference>
<feature type="domain" description="Metallo-beta-lactamase" evidence="2">
    <location>
        <begin position="20"/>
        <end position="212"/>
    </location>
</feature>
<evidence type="ECO:0000313" key="6">
    <source>
        <dbReference type="EMBL" id="KAA0178496.1"/>
    </source>
</evidence>
<sequence length="294" mass="31836">MAAATASPKVDCLFHDATWTCTFIVADEATKKCMIIDSAMDFDPASGRTGNEHNDKVCALVAEKGYDVAYIAETHVHADHLTGANYLKEKFPAAKTIIGSRVVEVQKLFKGVFNIGDEDLKADGSAFDMLLEDEQVLPLGSINVRVMHTPGHTPACVSYVVGDALFCGDTVFLPDFGSARCDFPSGDAKALYTSVTTKLFSLPDETRVFVGHDYAPGGRPIAWESTIGDEKAKNKHLHTGVTEAEFVDMRTTRDSTLAAPKLILPSLQVNLRNGKLPTPESNGVSYLKIPLNKL</sequence>
<evidence type="ECO:0000313" key="8">
    <source>
        <dbReference type="Proteomes" id="UP000323011"/>
    </source>
</evidence>
<keyword evidence="1" id="KW-0479">Metal-binding</keyword>
<dbReference type="GO" id="GO:0006749">
    <property type="term" value="P:glutathione metabolic process"/>
    <property type="evidence" value="ECO:0007669"/>
    <property type="project" value="InterPro"/>
</dbReference>
<dbReference type="CDD" id="cd07724">
    <property type="entry name" value="POD-like_MBL-fold"/>
    <property type="match status" value="1"/>
</dbReference>
<dbReference type="EMBL" id="VLTN01000005">
    <property type="protein sequence ID" value="KAA0156064.1"/>
    <property type="molecule type" value="Genomic_DNA"/>
</dbReference>
<dbReference type="PANTHER" id="PTHR43084:SF1">
    <property type="entry name" value="PERSULFIDE DIOXYGENASE ETHE1, MITOCHONDRIAL"/>
    <property type="match status" value="1"/>
</dbReference>
<dbReference type="GO" id="GO:0050313">
    <property type="term" value="F:sulfur dioxygenase activity"/>
    <property type="evidence" value="ECO:0007669"/>
    <property type="project" value="InterPro"/>
</dbReference>